<evidence type="ECO:0000313" key="8">
    <source>
        <dbReference type="EMBL" id="TWU54678.1"/>
    </source>
</evidence>
<dbReference type="SUPFAM" id="SSF63867">
    <property type="entry name" value="MoeA C-terminal domain-like"/>
    <property type="match status" value="1"/>
</dbReference>
<evidence type="ECO:0000259" key="7">
    <source>
        <dbReference type="SMART" id="SM00852"/>
    </source>
</evidence>
<dbReference type="InterPro" id="IPR036688">
    <property type="entry name" value="MoeA_C_domain_IV_sf"/>
</dbReference>
<keyword evidence="9" id="KW-1185">Reference proteome</keyword>
<organism evidence="8 9">
    <name type="scientific">Rubripirellula tenax</name>
    <dbReference type="NCBI Taxonomy" id="2528015"/>
    <lineage>
        <taxon>Bacteria</taxon>
        <taxon>Pseudomonadati</taxon>
        <taxon>Planctomycetota</taxon>
        <taxon>Planctomycetia</taxon>
        <taxon>Pirellulales</taxon>
        <taxon>Pirellulaceae</taxon>
        <taxon>Rubripirellula</taxon>
    </lineage>
</organism>
<dbReference type="Gene3D" id="3.90.105.10">
    <property type="entry name" value="Molybdopterin biosynthesis moea protein, domain 2"/>
    <property type="match status" value="1"/>
</dbReference>
<dbReference type="OrthoDB" id="9804758at2"/>
<keyword evidence="6" id="KW-0500">Molybdenum</keyword>
<dbReference type="GO" id="GO:0046872">
    <property type="term" value="F:metal ion binding"/>
    <property type="evidence" value="ECO:0007669"/>
    <property type="project" value="UniProtKB-UniRule"/>
</dbReference>
<dbReference type="RefSeq" id="WP_146458856.1">
    <property type="nucleotide sequence ID" value="NZ_SJPW01000004.1"/>
</dbReference>
<evidence type="ECO:0000256" key="2">
    <source>
        <dbReference type="ARBA" id="ARBA00005046"/>
    </source>
</evidence>
<dbReference type="EC" id="2.10.1.1" evidence="6"/>
<dbReference type="Pfam" id="PF03453">
    <property type="entry name" value="MoeA_N"/>
    <property type="match status" value="1"/>
</dbReference>
<dbReference type="AlphaFoldDB" id="A0A5C6EZX6"/>
<dbReference type="PANTHER" id="PTHR10192:SF5">
    <property type="entry name" value="GEPHYRIN"/>
    <property type="match status" value="1"/>
</dbReference>
<keyword evidence="6 8" id="KW-0808">Transferase</keyword>
<keyword evidence="6" id="KW-0460">Magnesium</keyword>
<evidence type="ECO:0000313" key="9">
    <source>
        <dbReference type="Proteomes" id="UP000318288"/>
    </source>
</evidence>
<dbReference type="EMBL" id="SJPW01000004">
    <property type="protein sequence ID" value="TWU54678.1"/>
    <property type="molecule type" value="Genomic_DNA"/>
</dbReference>
<gene>
    <name evidence="8" type="primary">moeA</name>
    <name evidence="8" type="ORF">Poly51_33970</name>
</gene>
<dbReference type="GO" id="GO:0006777">
    <property type="term" value="P:Mo-molybdopterin cofactor biosynthetic process"/>
    <property type="evidence" value="ECO:0007669"/>
    <property type="project" value="UniProtKB-UniRule"/>
</dbReference>
<dbReference type="Gene3D" id="2.40.340.10">
    <property type="entry name" value="MoeA, C-terminal, domain IV"/>
    <property type="match status" value="1"/>
</dbReference>
<protein>
    <recommendedName>
        <fullName evidence="6">Molybdopterin molybdenumtransferase</fullName>
        <ecNumber evidence="6">2.10.1.1</ecNumber>
    </recommendedName>
</protein>
<dbReference type="Gene3D" id="2.170.190.11">
    <property type="entry name" value="Molybdopterin biosynthesis moea protein, domain 3"/>
    <property type="match status" value="1"/>
</dbReference>
<dbReference type="UniPathway" id="UPA00344"/>
<dbReference type="Gene3D" id="3.40.980.10">
    <property type="entry name" value="MoaB/Mog-like domain"/>
    <property type="match status" value="1"/>
</dbReference>
<keyword evidence="6" id="KW-0479">Metal-binding</keyword>
<evidence type="ECO:0000256" key="1">
    <source>
        <dbReference type="ARBA" id="ARBA00002901"/>
    </source>
</evidence>
<evidence type="ECO:0000256" key="6">
    <source>
        <dbReference type="RuleBase" id="RU365090"/>
    </source>
</evidence>
<dbReference type="InterPro" id="IPR036135">
    <property type="entry name" value="MoeA_linker/N_sf"/>
</dbReference>
<comment type="pathway">
    <text evidence="2 6">Cofactor biosynthesis; molybdopterin biosynthesis.</text>
</comment>
<evidence type="ECO:0000256" key="5">
    <source>
        <dbReference type="ARBA" id="ARBA00047317"/>
    </source>
</evidence>
<dbReference type="InterPro" id="IPR005111">
    <property type="entry name" value="MoeA_C_domain_IV"/>
</dbReference>
<comment type="similarity">
    <text evidence="3 6">Belongs to the MoeA family.</text>
</comment>
<sequence>MAGKFAFDHPDDALRAIAEKLSIVGIEKSLATTCGGGRVFAEPVVADRDSPAADVSAMDGYAIRIGHLQGDAPVKVAGQAVPGSPPPSMPAEGVVQIFTGAIIPKGAEAVVKREDTIESGGVITFRDVALQTSLGENIRRAGENAAAGSQVIAAGKQMTAADRAVAINFSCFGSDFFMPVKVGVITTGDEVGIFLKDRPQPWQLQNSNQFALGGLLAQKPWIEHVSSDHCGDQKSALADAIAATLKTCDVILMTGGVSMGDYDYVPDVVREVGGDIVFHGLPIRPGKPILGAATNDGKLILGLPGNPVSATIGCRRMALPLIAKKSGQTSWLPRQAVVRLANPGDKTLPMHWMRLVRLTDHGTAEVIDSQGSGDLVSMSQSDGFVEVSPNNTDSHTDVPWPFYPW</sequence>
<dbReference type="Pfam" id="PF00994">
    <property type="entry name" value="MoCF_biosynth"/>
    <property type="match status" value="1"/>
</dbReference>
<dbReference type="InterPro" id="IPR001453">
    <property type="entry name" value="MoaB/Mog_dom"/>
</dbReference>
<comment type="cofactor">
    <cofactor evidence="6">
        <name>Mg(2+)</name>
        <dbReference type="ChEBI" id="CHEBI:18420"/>
    </cofactor>
</comment>
<dbReference type="PANTHER" id="PTHR10192">
    <property type="entry name" value="MOLYBDOPTERIN BIOSYNTHESIS PROTEIN"/>
    <property type="match status" value="1"/>
</dbReference>
<dbReference type="CDD" id="cd00887">
    <property type="entry name" value="MoeA"/>
    <property type="match status" value="1"/>
</dbReference>
<proteinExistence type="inferred from homology"/>
<reference evidence="8 9" key="1">
    <citation type="submission" date="2019-02" db="EMBL/GenBank/DDBJ databases">
        <title>Deep-cultivation of Planctomycetes and their phenomic and genomic characterization uncovers novel biology.</title>
        <authorList>
            <person name="Wiegand S."/>
            <person name="Jogler M."/>
            <person name="Boedeker C."/>
            <person name="Pinto D."/>
            <person name="Vollmers J."/>
            <person name="Rivas-Marin E."/>
            <person name="Kohn T."/>
            <person name="Peeters S.H."/>
            <person name="Heuer A."/>
            <person name="Rast P."/>
            <person name="Oberbeckmann S."/>
            <person name="Bunk B."/>
            <person name="Jeske O."/>
            <person name="Meyerdierks A."/>
            <person name="Storesund J.E."/>
            <person name="Kallscheuer N."/>
            <person name="Luecker S."/>
            <person name="Lage O.M."/>
            <person name="Pohl T."/>
            <person name="Merkel B.J."/>
            <person name="Hornburger P."/>
            <person name="Mueller R.-W."/>
            <person name="Bruemmer F."/>
            <person name="Labrenz M."/>
            <person name="Spormann A.M."/>
            <person name="Op Den Camp H."/>
            <person name="Overmann J."/>
            <person name="Amann R."/>
            <person name="Jetten M.S.M."/>
            <person name="Mascher T."/>
            <person name="Medema M.H."/>
            <person name="Devos D.P."/>
            <person name="Kaster A.-K."/>
            <person name="Ovreas L."/>
            <person name="Rohde M."/>
            <person name="Galperin M.Y."/>
            <person name="Jogler C."/>
        </authorList>
    </citation>
    <scope>NUCLEOTIDE SEQUENCE [LARGE SCALE GENOMIC DNA]</scope>
    <source>
        <strain evidence="8 9">Poly51</strain>
    </source>
</reference>
<dbReference type="SMART" id="SM00852">
    <property type="entry name" value="MoCF_biosynth"/>
    <property type="match status" value="1"/>
</dbReference>
<dbReference type="Proteomes" id="UP000318288">
    <property type="component" value="Unassembled WGS sequence"/>
</dbReference>
<dbReference type="InterPro" id="IPR036425">
    <property type="entry name" value="MoaB/Mog-like_dom_sf"/>
</dbReference>
<dbReference type="GO" id="GO:0061599">
    <property type="term" value="F:molybdopterin molybdotransferase activity"/>
    <property type="evidence" value="ECO:0007669"/>
    <property type="project" value="UniProtKB-UniRule"/>
</dbReference>
<name>A0A5C6EZX6_9BACT</name>
<dbReference type="InterPro" id="IPR038987">
    <property type="entry name" value="MoeA-like"/>
</dbReference>
<dbReference type="Pfam" id="PF03454">
    <property type="entry name" value="MoeA_C"/>
    <property type="match status" value="1"/>
</dbReference>
<dbReference type="SUPFAM" id="SSF53218">
    <property type="entry name" value="Molybdenum cofactor biosynthesis proteins"/>
    <property type="match status" value="1"/>
</dbReference>
<comment type="function">
    <text evidence="1 6">Catalyzes the insertion of molybdate into adenylated molybdopterin with the concomitant release of AMP.</text>
</comment>
<feature type="domain" description="MoaB/Mog" evidence="7">
    <location>
        <begin position="183"/>
        <end position="324"/>
    </location>
</feature>
<accession>A0A5C6EZX6</accession>
<evidence type="ECO:0000256" key="3">
    <source>
        <dbReference type="ARBA" id="ARBA00010763"/>
    </source>
</evidence>
<keyword evidence="4 6" id="KW-0501">Molybdenum cofactor biosynthesis</keyword>
<comment type="catalytic activity">
    <reaction evidence="5">
        <text>adenylyl-molybdopterin + molybdate = Mo-molybdopterin + AMP + H(+)</text>
        <dbReference type="Rhea" id="RHEA:35047"/>
        <dbReference type="ChEBI" id="CHEBI:15378"/>
        <dbReference type="ChEBI" id="CHEBI:36264"/>
        <dbReference type="ChEBI" id="CHEBI:62727"/>
        <dbReference type="ChEBI" id="CHEBI:71302"/>
        <dbReference type="ChEBI" id="CHEBI:456215"/>
        <dbReference type="EC" id="2.10.1.1"/>
    </reaction>
</comment>
<evidence type="ECO:0000256" key="4">
    <source>
        <dbReference type="ARBA" id="ARBA00023150"/>
    </source>
</evidence>
<dbReference type="GO" id="GO:0005829">
    <property type="term" value="C:cytosol"/>
    <property type="evidence" value="ECO:0007669"/>
    <property type="project" value="TreeGrafter"/>
</dbReference>
<dbReference type="SUPFAM" id="SSF63882">
    <property type="entry name" value="MoeA N-terminal region -like"/>
    <property type="match status" value="1"/>
</dbReference>
<comment type="caution">
    <text evidence="8">The sequence shown here is derived from an EMBL/GenBank/DDBJ whole genome shotgun (WGS) entry which is preliminary data.</text>
</comment>
<dbReference type="InterPro" id="IPR005110">
    <property type="entry name" value="MoeA_linker/N"/>
</dbReference>